<keyword evidence="2" id="KW-0378">Hydrolase</keyword>
<gene>
    <name evidence="2" type="ORF">L195_g057687</name>
</gene>
<feature type="compositionally biased region" description="Basic and acidic residues" evidence="1">
    <location>
        <begin position="92"/>
        <end position="102"/>
    </location>
</feature>
<reference evidence="2 3" key="2">
    <citation type="journal article" date="2017" name="Front. Plant Sci.">
        <title>Gene Classification and Mining of Molecular Markers Useful in Red Clover (Trifolium pratense) Breeding.</title>
        <authorList>
            <person name="Istvanek J."/>
            <person name="Dluhosova J."/>
            <person name="Dluhos P."/>
            <person name="Patkova L."/>
            <person name="Nedelnik J."/>
            <person name="Repkova J."/>
        </authorList>
    </citation>
    <scope>NUCLEOTIDE SEQUENCE [LARGE SCALE GENOMIC DNA]</scope>
    <source>
        <strain evidence="3">cv. Tatra</strain>
        <tissue evidence="2">Young leaves</tissue>
    </source>
</reference>
<dbReference type="GO" id="GO:0008270">
    <property type="term" value="F:zinc ion binding"/>
    <property type="evidence" value="ECO:0007669"/>
    <property type="project" value="InterPro"/>
</dbReference>
<feature type="compositionally biased region" description="Polar residues" evidence="1">
    <location>
        <begin position="79"/>
        <end position="91"/>
    </location>
</feature>
<dbReference type="EMBL" id="ASHM01115653">
    <property type="protein sequence ID" value="PNX70731.1"/>
    <property type="molecule type" value="Genomic_DNA"/>
</dbReference>
<reference evidence="2 3" key="1">
    <citation type="journal article" date="2014" name="Am. J. Bot.">
        <title>Genome assembly and annotation for red clover (Trifolium pratense; Fabaceae).</title>
        <authorList>
            <person name="Istvanek J."/>
            <person name="Jaros M."/>
            <person name="Krenek A."/>
            <person name="Repkova J."/>
        </authorList>
    </citation>
    <scope>NUCLEOTIDE SEQUENCE [LARGE SCALE GENOMIC DNA]</scope>
    <source>
        <strain evidence="3">cv. Tatra</strain>
        <tissue evidence="2">Young leaves</tissue>
    </source>
</reference>
<dbReference type="GO" id="GO:0008233">
    <property type="term" value="F:peptidase activity"/>
    <property type="evidence" value="ECO:0007669"/>
    <property type="project" value="UniProtKB-KW"/>
</dbReference>
<dbReference type="ExpressionAtlas" id="A0A2K3KWR0">
    <property type="expression patterns" value="baseline"/>
</dbReference>
<comment type="caution">
    <text evidence="2">The sequence shown here is derived from an EMBL/GenBank/DDBJ whole genome shotgun (WGS) entry which is preliminary data.</text>
</comment>
<proteinExistence type="predicted"/>
<evidence type="ECO:0000256" key="1">
    <source>
        <dbReference type="SAM" id="MobiDB-lite"/>
    </source>
</evidence>
<dbReference type="Proteomes" id="UP000236291">
    <property type="component" value="Unassembled WGS sequence"/>
</dbReference>
<sequence length="174" mass="19572">MKVDELIGSLQTYESAQNEKLEKKNKSIAFMSNIDEEEVDFDVDSSDSISEAIVLLGRQFNKVMKRMDRKLRANGKNLIPNSNRSTGTQIKTKPDEKTSQSKGIQCHECEGYRHIRAECPNYLKKQKKSLTVSWSDDEVSDNEGDVESAKQITALTGICASESDSCDKELSIRD</sequence>
<name>A0A2K3KWR0_TRIPR</name>
<organism evidence="2 3">
    <name type="scientific">Trifolium pratense</name>
    <name type="common">Red clover</name>
    <dbReference type="NCBI Taxonomy" id="57577"/>
    <lineage>
        <taxon>Eukaryota</taxon>
        <taxon>Viridiplantae</taxon>
        <taxon>Streptophyta</taxon>
        <taxon>Embryophyta</taxon>
        <taxon>Tracheophyta</taxon>
        <taxon>Spermatophyta</taxon>
        <taxon>Magnoliopsida</taxon>
        <taxon>eudicotyledons</taxon>
        <taxon>Gunneridae</taxon>
        <taxon>Pentapetalae</taxon>
        <taxon>rosids</taxon>
        <taxon>fabids</taxon>
        <taxon>Fabales</taxon>
        <taxon>Fabaceae</taxon>
        <taxon>Papilionoideae</taxon>
        <taxon>50 kb inversion clade</taxon>
        <taxon>NPAAA clade</taxon>
        <taxon>Hologalegina</taxon>
        <taxon>IRL clade</taxon>
        <taxon>Trifolieae</taxon>
        <taxon>Trifolium</taxon>
    </lineage>
</organism>
<protein>
    <submittedName>
        <fullName evidence="2">Gag-protease polyprotein</fullName>
    </submittedName>
</protein>
<evidence type="ECO:0000313" key="2">
    <source>
        <dbReference type="EMBL" id="PNX70731.1"/>
    </source>
</evidence>
<accession>A0A2K3KWR0</accession>
<dbReference type="AlphaFoldDB" id="A0A2K3KWR0"/>
<feature type="region of interest" description="Disordered" evidence="1">
    <location>
        <begin position="73"/>
        <end position="102"/>
    </location>
</feature>
<keyword evidence="2" id="KW-0645">Protease</keyword>
<dbReference type="SUPFAM" id="SSF57756">
    <property type="entry name" value="Retrovirus zinc finger-like domains"/>
    <property type="match status" value="1"/>
</dbReference>
<dbReference type="InterPro" id="IPR036875">
    <property type="entry name" value="Znf_CCHC_sf"/>
</dbReference>
<evidence type="ECO:0000313" key="3">
    <source>
        <dbReference type="Proteomes" id="UP000236291"/>
    </source>
</evidence>
<dbReference type="GO" id="GO:0003676">
    <property type="term" value="F:nucleic acid binding"/>
    <property type="evidence" value="ECO:0007669"/>
    <property type="project" value="InterPro"/>
</dbReference>
<dbReference type="GO" id="GO:0006508">
    <property type="term" value="P:proteolysis"/>
    <property type="evidence" value="ECO:0007669"/>
    <property type="project" value="UniProtKB-KW"/>
</dbReference>